<evidence type="ECO:0000313" key="7">
    <source>
        <dbReference type="Proteomes" id="UP000178930"/>
    </source>
</evidence>
<feature type="transmembrane region" description="Helical" evidence="5">
    <location>
        <begin position="6"/>
        <end position="23"/>
    </location>
</feature>
<dbReference type="PANTHER" id="PTHR37306:SF1">
    <property type="entry name" value="COLICIN V PRODUCTION PROTEIN"/>
    <property type="match status" value="1"/>
</dbReference>
<name>A0A1G1XXI0_9BACT</name>
<reference evidence="6 7" key="1">
    <citation type="journal article" date="2016" name="Nat. Commun.">
        <title>Thousands of microbial genomes shed light on interconnected biogeochemical processes in an aquifer system.</title>
        <authorList>
            <person name="Anantharaman K."/>
            <person name="Brown C.T."/>
            <person name="Hug L.A."/>
            <person name="Sharon I."/>
            <person name="Castelle C.J."/>
            <person name="Probst A.J."/>
            <person name="Thomas B.C."/>
            <person name="Singh A."/>
            <person name="Wilkins M.J."/>
            <person name="Karaoz U."/>
            <person name="Brodie E.L."/>
            <person name="Williams K.H."/>
            <person name="Hubbard S.S."/>
            <person name="Banfield J.F."/>
        </authorList>
    </citation>
    <scope>NUCLEOTIDE SEQUENCE [LARGE SCALE GENOMIC DNA]</scope>
</reference>
<proteinExistence type="predicted"/>
<evidence type="ECO:0000256" key="1">
    <source>
        <dbReference type="ARBA" id="ARBA00004141"/>
    </source>
</evidence>
<dbReference type="STRING" id="1797532.A2729_02745"/>
<dbReference type="AlphaFoldDB" id="A0A1G1XXI0"/>
<comment type="caution">
    <text evidence="6">The sequence shown here is derived from an EMBL/GenBank/DDBJ whole genome shotgun (WGS) entry which is preliminary data.</text>
</comment>
<feature type="transmembrane region" description="Helical" evidence="5">
    <location>
        <begin position="30"/>
        <end position="47"/>
    </location>
</feature>
<gene>
    <name evidence="6" type="ORF">A2729_02745</name>
</gene>
<feature type="transmembrane region" description="Helical" evidence="5">
    <location>
        <begin position="140"/>
        <end position="161"/>
    </location>
</feature>
<evidence type="ECO:0000256" key="4">
    <source>
        <dbReference type="ARBA" id="ARBA00023136"/>
    </source>
</evidence>
<feature type="transmembrane region" description="Helical" evidence="5">
    <location>
        <begin position="67"/>
        <end position="88"/>
    </location>
</feature>
<protein>
    <recommendedName>
        <fullName evidence="8">Colicin V production protein</fullName>
    </recommendedName>
</protein>
<dbReference type="Proteomes" id="UP000178930">
    <property type="component" value="Unassembled WGS sequence"/>
</dbReference>
<dbReference type="GO" id="GO:0016020">
    <property type="term" value="C:membrane"/>
    <property type="evidence" value="ECO:0007669"/>
    <property type="project" value="UniProtKB-SubCell"/>
</dbReference>
<evidence type="ECO:0008006" key="8">
    <source>
        <dbReference type="Google" id="ProtNLM"/>
    </source>
</evidence>
<dbReference type="Pfam" id="PF02674">
    <property type="entry name" value="Colicin_V"/>
    <property type="match status" value="1"/>
</dbReference>
<evidence type="ECO:0000256" key="3">
    <source>
        <dbReference type="ARBA" id="ARBA00022989"/>
    </source>
</evidence>
<keyword evidence="3 5" id="KW-1133">Transmembrane helix</keyword>
<dbReference type="EMBL" id="MHIB01000012">
    <property type="protein sequence ID" value="OGY44779.1"/>
    <property type="molecule type" value="Genomic_DNA"/>
</dbReference>
<dbReference type="GO" id="GO:0009403">
    <property type="term" value="P:toxin biosynthetic process"/>
    <property type="evidence" value="ECO:0007669"/>
    <property type="project" value="InterPro"/>
</dbReference>
<evidence type="ECO:0000256" key="5">
    <source>
        <dbReference type="SAM" id="Phobius"/>
    </source>
</evidence>
<feature type="transmembrane region" description="Helical" evidence="5">
    <location>
        <begin position="108"/>
        <end position="128"/>
    </location>
</feature>
<organism evidence="6 7">
    <name type="scientific">Candidatus Buchananbacteria bacterium RIFCSPHIGHO2_01_FULL_39_14</name>
    <dbReference type="NCBI Taxonomy" id="1797532"/>
    <lineage>
        <taxon>Bacteria</taxon>
        <taxon>Candidatus Buchananiibacteriota</taxon>
    </lineage>
</organism>
<accession>A0A1G1XXI0</accession>
<evidence type="ECO:0000313" key="6">
    <source>
        <dbReference type="EMBL" id="OGY44779.1"/>
    </source>
</evidence>
<sequence length="172" mass="18677">MFLTILDLILILILFLFIAFGFALGFIHTLGALVGVVIGGWIAANYYSPLSSWLSPILLGQQTTAEIISFILLFTIVNRGVGIVFWLIGKIFHLVSIIPFTKMINRLLGAFLGLVEGTLALGLILIFISQATGSDWLSHVINGSQVAGWLMVIAGVLMPLLPEIARQVKEAI</sequence>
<keyword evidence="4 5" id="KW-0472">Membrane</keyword>
<dbReference type="InterPro" id="IPR003825">
    <property type="entry name" value="Colicin-V_CvpA"/>
</dbReference>
<comment type="subcellular location">
    <subcellularLocation>
        <location evidence="1">Membrane</location>
        <topology evidence="1">Multi-pass membrane protein</topology>
    </subcellularLocation>
</comment>
<keyword evidence="2 5" id="KW-0812">Transmembrane</keyword>
<evidence type="ECO:0000256" key="2">
    <source>
        <dbReference type="ARBA" id="ARBA00022692"/>
    </source>
</evidence>
<dbReference type="PANTHER" id="PTHR37306">
    <property type="entry name" value="COLICIN V PRODUCTION PROTEIN"/>
    <property type="match status" value="1"/>
</dbReference>